<sequence length="370" mass="41324">MSMFYKSRSLSIIYPIKNIALQINFNKISNDEKDSLKNQIRHGLIELEQKETRRRRKKRLIAFSAAASVALLAGLFLNRTPVSKPKTDLELFAEKGATTESNEDLEDISLILQDQKTIAVQDSSIISYGKNGKKVTVGEQAINTNSNSASFNTVRVPYGKRTQIVLTDGTTVWLNSGSSLIYPTQFDGSIREVYLTGEAAFDVAHNKAKPFFVKTKECNVRVLGTVFNVSSYPEDETVQTALLQGKVRITYNKKGLLSNKEIQEDLTPGMIATINKDQKQLKVERKDVASILSWREGYFTFKSQSLNTILGKLSKYYKIEFIKGSDLNLDANYSGSFALNENLNNLASTLASITNNNCTVNANQRTITIK</sequence>
<dbReference type="FunFam" id="2.60.120.1440:FF:000001">
    <property type="entry name" value="Putative anti-sigma factor"/>
    <property type="match status" value="1"/>
</dbReference>
<keyword evidence="1" id="KW-0472">Membrane</keyword>
<dbReference type="GO" id="GO:0016989">
    <property type="term" value="F:sigma factor antagonist activity"/>
    <property type="evidence" value="ECO:0007669"/>
    <property type="project" value="TreeGrafter"/>
</dbReference>
<dbReference type="AlphaFoldDB" id="A0A1I1SPU7"/>
<keyword evidence="1" id="KW-0812">Transmembrane</keyword>
<dbReference type="InterPro" id="IPR006860">
    <property type="entry name" value="FecR"/>
</dbReference>
<keyword evidence="5" id="KW-1185">Reference proteome</keyword>
<dbReference type="Gene3D" id="3.55.50.30">
    <property type="match status" value="1"/>
</dbReference>
<feature type="transmembrane region" description="Helical" evidence="1">
    <location>
        <begin position="60"/>
        <end position="77"/>
    </location>
</feature>
<dbReference type="Proteomes" id="UP000199672">
    <property type="component" value="Unassembled WGS sequence"/>
</dbReference>
<dbReference type="PANTHER" id="PTHR30273">
    <property type="entry name" value="PERIPLASMIC SIGNAL SENSOR AND SIGMA FACTOR ACTIVATOR FECR-RELATED"/>
    <property type="match status" value="1"/>
</dbReference>
<feature type="domain" description="FecR protein" evidence="2">
    <location>
        <begin position="153"/>
        <end position="248"/>
    </location>
</feature>
<reference evidence="5" key="1">
    <citation type="submission" date="2016-10" db="EMBL/GenBank/DDBJ databases">
        <authorList>
            <person name="Varghese N."/>
            <person name="Submissions S."/>
        </authorList>
    </citation>
    <scope>NUCLEOTIDE SEQUENCE [LARGE SCALE GENOMIC DNA]</scope>
    <source>
        <strain evidence="5">CGMCC 1.10370</strain>
    </source>
</reference>
<dbReference type="EMBL" id="FOMH01000008">
    <property type="protein sequence ID" value="SFD48499.1"/>
    <property type="molecule type" value="Genomic_DNA"/>
</dbReference>
<feature type="domain" description="Protein FecR C-terminal" evidence="3">
    <location>
        <begin position="298"/>
        <end position="366"/>
    </location>
</feature>
<evidence type="ECO:0000259" key="3">
    <source>
        <dbReference type="Pfam" id="PF16344"/>
    </source>
</evidence>
<organism evidence="4 5">
    <name type="scientific">Flavobacterium phragmitis</name>
    <dbReference type="NCBI Taxonomy" id="739143"/>
    <lineage>
        <taxon>Bacteria</taxon>
        <taxon>Pseudomonadati</taxon>
        <taxon>Bacteroidota</taxon>
        <taxon>Flavobacteriia</taxon>
        <taxon>Flavobacteriales</taxon>
        <taxon>Flavobacteriaceae</taxon>
        <taxon>Flavobacterium</taxon>
    </lineage>
</organism>
<evidence type="ECO:0000313" key="4">
    <source>
        <dbReference type="EMBL" id="SFD48499.1"/>
    </source>
</evidence>
<protein>
    <submittedName>
        <fullName evidence="4">FecR family protein</fullName>
    </submittedName>
</protein>
<evidence type="ECO:0000313" key="5">
    <source>
        <dbReference type="Proteomes" id="UP000199672"/>
    </source>
</evidence>
<keyword evidence="1" id="KW-1133">Transmembrane helix</keyword>
<dbReference type="OrthoDB" id="704021at2"/>
<dbReference type="Gene3D" id="2.60.120.1440">
    <property type="match status" value="1"/>
</dbReference>
<accession>A0A1I1SPU7</accession>
<dbReference type="STRING" id="739143.SAMN05216297_108161"/>
<gene>
    <name evidence="4" type="ORF">SAMN05216297_108161</name>
</gene>
<dbReference type="PANTHER" id="PTHR30273:SF2">
    <property type="entry name" value="PROTEIN FECR"/>
    <property type="match status" value="1"/>
</dbReference>
<proteinExistence type="predicted"/>
<dbReference type="Pfam" id="PF04773">
    <property type="entry name" value="FecR"/>
    <property type="match status" value="1"/>
</dbReference>
<evidence type="ECO:0000259" key="2">
    <source>
        <dbReference type="Pfam" id="PF04773"/>
    </source>
</evidence>
<name>A0A1I1SPU7_9FLAO</name>
<dbReference type="Pfam" id="PF16344">
    <property type="entry name" value="FecR_C"/>
    <property type="match status" value="1"/>
</dbReference>
<dbReference type="InterPro" id="IPR032508">
    <property type="entry name" value="FecR_C"/>
</dbReference>
<dbReference type="InterPro" id="IPR012373">
    <property type="entry name" value="Ferrdict_sens_TM"/>
</dbReference>
<evidence type="ECO:0000256" key="1">
    <source>
        <dbReference type="SAM" id="Phobius"/>
    </source>
</evidence>